<protein>
    <recommendedName>
        <fullName evidence="2">RRM domain-containing protein</fullName>
    </recommendedName>
</protein>
<dbReference type="InterPro" id="IPR012677">
    <property type="entry name" value="Nucleotide-bd_a/b_plait_sf"/>
</dbReference>
<feature type="domain" description="RRM" evidence="2">
    <location>
        <begin position="46"/>
        <end position="97"/>
    </location>
</feature>
<name>A0A3Q4HGF2_NEOBR</name>
<dbReference type="Gene3D" id="3.30.70.330">
    <property type="match status" value="1"/>
</dbReference>
<dbReference type="AlphaFoldDB" id="A0A3Q4HGF2"/>
<reference evidence="3" key="2">
    <citation type="submission" date="2025-09" db="UniProtKB">
        <authorList>
            <consortium name="Ensembl"/>
        </authorList>
    </citation>
    <scope>IDENTIFICATION</scope>
</reference>
<evidence type="ECO:0000313" key="3">
    <source>
        <dbReference type="Ensembl" id="ENSNBRP00000016002.1"/>
    </source>
</evidence>
<dbReference type="Proteomes" id="UP000261580">
    <property type="component" value="Unassembled WGS sequence"/>
</dbReference>
<reference evidence="3" key="1">
    <citation type="submission" date="2025-08" db="UniProtKB">
        <authorList>
            <consortium name="Ensembl"/>
        </authorList>
    </citation>
    <scope>IDENTIFICATION</scope>
</reference>
<accession>A0A3Q4HGF2</accession>
<keyword evidence="1" id="KW-0694">RNA-binding</keyword>
<dbReference type="STRING" id="32507.ENSNBRP00000016002"/>
<dbReference type="SUPFAM" id="SSF54928">
    <property type="entry name" value="RNA-binding domain, RBD"/>
    <property type="match status" value="1"/>
</dbReference>
<dbReference type="Ensembl" id="ENSNBRT00000016434.1">
    <property type="protein sequence ID" value="ENSNBRP00000016002.1"/>
    <property type="gene ID" value="ENSNBRG00000012383.1"/>
</dbReference>
<organism evidence="3 4">
    <name type="scientific">Neolamprologus brichardi</name>
    <name type="common">Fairy cichlid</name>
    <name type="synonym">Lamprologus brichardi</name>
    <dbReference type="NCBI Taxonomy" id="32507"/>
    <lineage>
        <taxon>Eukaryota</taxon>
        <taxon>Metazoa</taxon>
        <taxon>Chordata</taxon>
        <taxon>Craniata</taxon>
        <taxon>Vertebrata</taxon>
        <taxon>Euteleostomi</taxon>
        <taxon>Actinopterygii</taxon>
        <taxon>Neopterygii</taxon>
        <taxon>Teleostei</taxon>
        <taxon>Neoteleostei</taxon>
        <taxon>Acanthomorphata</taxon>
        <taxon>Ovalentaria</taxon>
        <taxon>Cichlomorphae</taxon>
        <taxon>Cichliformes</taxon>
        <taxon>Cichlidae</taxon>
        <taxon>African cichlids</taxon>
        <taxon>Pseudocrenilabrinae</taxon>
        <taxon>Lamprologini</taxon>
        <taxon>Neolamprologus</taxon>
    </lineage>
</organism>
<dbReference type="InterPro" id="IPR000504">
    <property type="entry name" value="RRM_dom"/>
</dbReference>
<evidence type="ECO:0000259" key="2">
    <source>
        <dbReference type="PROSITE" id="PS50102"/>
    </source>
</evidence>
<evidence type="ECO:0000313" key="4">
    <source>
        <dbReference type="Proteomes" id="UP000261580"/>
    </source>
</evidence>
<dbReference type="Pfam" id="PF00076">
    <property type="entry name" value="RRM_1"/>
    <property type="match status" value="1"/>
</dbReference>
<dbReference type="InterPro" id="IPR035979">
    <property type="entry name" value="RBD_domain_sf"/>
</dbReference>
<dbReference type="GO" id="GO:0003723">
    <property type="term" value="F:RNA binding"/>
    <property type="evidence" value="ECO:0007669"/>
    <property type="project" value="UniProtKB-UniRule"/>
</dbReference>
<dbReference type="Bgee" id="ENSNBRG00000012383">
    <property type="expression patterns" value="Expressed in camera-type eye and 7 other cell types or tissues"/>
</dbReference>
<sequence>MPNRRTVKLEVSSLDLLKSEVLFPLVPKSLSPKSNINTWKSFVIMVKIFVGNLPRATNEDEIKALFTEYGTVTECRSCNGRGSRGFEKHAYKVLFHK</sequence>
<evidence type="ECO:0000256" key="1">
    <source>
        <dbReference type="PROSITE-ProRule" id="PRU00176"/>
    </source>
</evidence>
<dbReference type="PROSITE" id="PS50102">
    <property type="entry name" value="RRM"/>
    <property type="match status" value="1"/>
</dbReference>
<proteinExistence type="predicted"/>
<keyword evidence="4" id="KW-1185">Reference proteome</keyword>